<accession>A0A0W0XSI5</accession>
<keyword evidence="3" id="KW-1185">Reference proteome</keyword>
<sequence>MLRFFTPKPETAMTLVNLGLQSLVLGYFASHSVNKTKEPVRDNTPAQEECLPQHGQPR</sequence>
<gene>
    <name evidence="2" type="ORF">Lrub_2268</name>
</gene>
<protein>
    <submittedName>
        <fullName evidence="2">Uncharacterized protein</fullName>
    </submittedName>
</protein>
<dbReference type="STRING" id="458.Lrub_2268"/>
<comment type="caution">
    <text evidence="2">The sequence shown here is derived from an EMBL/GenBank/DDBJ whole genome shotgun (WGS) entry which is preliminary data.</text>
</comment>
<evidence type="ECO:0000256" key="1">
    <source>
        <dbReference type="SAM" id="MobiDB-lite"/>
    </source>
</evidence>
<evidence type="ECO:0000313" key="3">
    <source>
        <dbReference type="Proteomes" id="UP000054608"/>
    </source>
</evidence>
<dbReference type="AlphaFoldDB" id="A0A0W0XSI5"/>
<dbReference type="RefSeq" id="WP_156413045.1">
    <property type="nucleotide sequence ID" value="NZ_CAAAIN010000007.1"/>
</dbReference>
<name>A0A0W0XSI5_9GAMM</name>
<dbReference type="PATRIC" id="fig|458.5.peg.2365"/>
<organism evidence="2 3">
    <name type="scientific">Legionella rubrilucens</name>
    <dbReference type="NCBI Taxonomy" id="458"/>
    <lineage>
        <taxon>Bacteria</taxon>
        <taxon>Pseudomonadati</taxon>
        <taxon>Pseudomonadota</taxon>
        <taxon>Gammaproteobacteria</taxon>
        <taxon>Legionellales</taxon>
        <taxon>Legionellaceae</taxon>
        <taxon>Legionella</taxon>
    </lineage>
</organism>
<dbReference type="Proteomes" id="UP000054608">
    <property type="component" value="Unassembled WGS sequence"/>
</dbReference>
<dbReference type="EMBL" id="LNYT01000020">
    <property type="protein sequence ID" value="KTD47346.1"/>
    <property type="molecule type" value="Genomic_DNA"/>
</dbReference>
<reference evidence="2 3" key="1">
    <citation type="submission" date="2015-11" db="EMBL/GenBank/DDBJ databases">
        <title>Genomic analysis of 38 Legionella species identifies large and diverse effector repertoires.</title>
        <authorList>
            <person name="Burstein D."/>
            <person name="Amaro F."/>
            <person name="Zusman T."/>
            <person name="Lifshitz Z."/>
            <person name="Cohen O."/>
            <person name="Gilbert J.A."/>
            <person name="Pupko T."/>
            <person name="Shuman H.A."/>
            <person name="Segal G."/>
        </authorList>
    </citation>
    <scope>NUCLEOTIDE SEQUENCE [LARGE SCALE GENOMIC DNA]</scope>
    <source>
        <strain evidence="2 3">WA-270A-C2</strain>
    </source>
</reference>
<proteinExistence type="predicted"/>
<feature type="region of interest" description="Disordered" evidence="1">
    <location>
        <begin position="36"/>
        <end position="58"/>
    </location>
</feature>
<evidence type="ECO:0000313" key="2">
    <source>
        <dbReference type="EMBL" id="KTD47346.1"/>
    </source>
</evidence>